<name>A0ACC0JGN9_CHOFU</name>
<reference evidence="1 2" key="1">
    <citation type="journal article" date="2022" name="Genome Biol. Evol.">
        <title>The Spruce Budworm Genome: Reconstructing the Evolutionary History of Antifreeze Proteins.</title>
        <authorList>
            <person name="Beliveau C."/>
            <person name="Gagne P."/>
            <person name="Picq S."/>
            <person name="Vernygora O."/>
            <person name="Keeling C.I."/>
            <person name="Pinkney K."/>
            <person name="Doucet D."/>
            <person name="Wen F."/>
            <person name="Johnston J.S."/>
            <person name="Maaroufi H."/>
            <person name="Boyle B."/>
            <person name="Laroche J."/>
            <person name="Dewar K."/>
            <person name="Juretic N."/>
            <person name="Blackburn G."/>
            <person name="Nisole A."/>
            <person name="Brunet B."/>
            <person name="Brandao M."/>
            <person name="Lumley L."/>
            <person name="Duan J."/>
            <person name="Quan G."/>
            <person name="Lucarotti C.J."/>
            <person name="Roe A.D."/>
            <person name="Sperling F.A.H."/>
            <person name="Levesque R.C."/>
            <person name="Cusson M."/>
        </authorList>
    </citation>
    <scope>NUCLEOTIDE SEQUENCE [LARGE SCALE GENOMIC DNA]</scope>
    <source>
        <strain evidence="1">Glfc:IPQL:Cfum</strain>
    </source>
</reference>
<keyword evidence="2" id="KW-1185">Reference proteome</keyword>
<gene>
    <name evidence="1" type="ORF">MSG28_014342</name>
</gene>
<dbReference type="EMBL" id="CM046125">
    <property type="protein sequence ID" value="KAI8423323.1"/>
    <property type="molecule type" value="Genomic_DNA"/>
</dbReference>
<evidence type="ECO:0000313" key="2">
    <source>
        <dbReference type="Proteomes" id="UP001064048"/>
    </source>
</evidence>
<protein>
    <submittedName>
        <fullName evidence="1">Uncharacterized protein</fullName>
    </submittedName>
</protein>
<dbReference type="Proteomes" id="UP001064048">
    <property type="component" value="Chromosome 25"/>
</dbReference>
<comment type="caution">
    <text evidence="1">The sequence shown here is derived from an EMBL/GenBank/DDBJ whole genome shotgun (WGS) entry which is preliminary data.</text>
</comment>
<accession>A0ACC0JGN9</accession>
<evidence type="ECO:0000313" key="1">
    <source>
        <dbReference type="EMBL" id="KAI8423323.1"/>
    </source>
</evidence>
<sequence>MYEPTYALTFLWYRVWRVRRLIPRSNNPEHWHGPRGRHVPRHDLTIVHTMDQMYLFPYLSRRYHYAYRAFLYQKRWTLNEELYFAGSGFQDMIHIRQNYNIKYHRVKRDMIVDCSMYLPKWWGKFICFRNNGNNIRRVSGVPSGGGVYTYELQVLAVGCFEIRYNEDRILVFTDLRYYLDHVHVFANISLGEYYEYAYQMWGTQIGYMVDGGGNAPFLPFKYIRDDYYPMGK</sequence>
<proteinExistence type="predicted"/>
<organism evidence="1 2">
    <name type="scientific">Choristoneura fumiferana</name>
    <name type="common">Spruce budworm moth</name>
    <name type="synonym">Archips fumiferana</name>
    <dbReference type="NCBI Taxonomy" id="7141"/>
    <lineage>
        <taxon>Eukaryota</taxon>
        <taxon>Metazoa</taxon>
        <taxon>Ecdysozoa</taxon>
        <taxon>Arthropoda</taxon>
        <taxon>Hexapoda</taxon>
        <taxon>Insecta</taxon>
        <taxon>Pterygota</taxon>
        <taxon>Neoptera</taxon>
        <taxon>Endopterygota</taxon>
        <taxon>Lepidoptera</taxon>
        <taxon>Glossata</taxon>
        <taxon>Ditrysia</taxon>
        <taxon>Tortricoidea</taxon>
        <taxon>Tortricidae</taxon>
        <taxon>Tortricinae</taxon>
        <taxon>Choristoneura</taxon>
    </lineage>
</organism>